<evidence type="ECO:0000313" key="2">
    <source>
        <dbReference type="EnsemblMetazoa" id="XP_019756430.1"/>
    </source>
</evidence>
<keyword evidence="1" id="KW-0812">Transmembrane</keyword>
<name>A0AAR5P5P4_DENPD</name>
<protein>
    <submittedName>
        <fullName evidence="2">Uncharacterized protein</fullName>
    </submittedName>
</protein>
<proteinExistence type="predicted"/>
<feature type="transmembrane region" description="Helical" evidence="1">
    <location>
        <begin position="88"/>
        <end position="107"/>
    </location>
</feature>
<evidence type="ECO:0000313" key="3">
    <source>
        <dbReference type="Proteomes" id="UP000019118"/>
    </source>
</evidence>
<dbReference type="KEGG" id="dpa:109535056"/>
<dbReference type="Proteomes" id="UP000019118">
    <property type="component" value="Unassembled WGS sequence"/>
</dbReference>
<feature type="transmembrane region" description="Helical" evidence="1">
    <location>
        <begin position="119"/>
        <end position="136"/>
    </location>
</feature>
<feature type="transmembrane region" description="Helical" evidence="1">
    <location>
        <begin position="31"/>
        <end position="51"/>
    </location>
</feature>
<keyword evidence="1" id="KW-0472">Membrane</keyword>
<organism evidence="2 3">
    <name type="scientific">Dendroctonus ponderosae</name>
    <name type="common">Mountain pine beetle</name>
    <dbReference type="NCBI Taxonomy" id="77166"/>
    <lineage>
        <taxon>Eukaryota</taxon>
        <taxon>Metazoa</taxon>
        <taxon>Ecdysozoa</taxon>
        <taxon>Arthropoda</taxon>
        <taxon>Hexapoda</taxon>
        <taxon>Insecta</taxon>
        <taxon>Pterygota</taxon>
        <taxon>Neoptera</taxon>
        <taxon>Endopterygota</taxon>
        <taxon>Coleoptera</taxon>
        <taxon>Polyphaga</taxon>
        <taxon>Cucujiformia</taxon>
        <taxon>Curculionidae</taxon>
        <taxon>Scolytinae</taxon>
        <taxon>Dendroctonus</taxon>
    </lineage>
</organism>
<dbReference type="EnsemblMetazoa" id="XM_019900871.1">
    <property type="protein sequence ID" value="XP_019756430.1"/>
    <property type="gene ID" value="LOC109535056"/>
</dbReference>
<reference evidence="3" key="1">
    <citation type="journal article" date="2013" name="Genome Biol.">
        <title>Draft genome of the mountain pine beetle, Dendroctonus ponderosae Hopkins, a major forest pest.</title>
        <authorList>
            <person name="Keeling C.I."/>
            <person name="Yuen M.M."/>
            <person name="Liao N.Y."/>
            <person name="Docking T.R."/>
            <person name="Chan S.K."/>
            <person name="Taylor G.A."/>
            <person name="Palmquist D.L."/>
            <person name="Jackman S.D."/>
            <person name="Nguyen A."/>
            <person name="Li M."/>
            <person name="Henderson H."/>
            <person name="Janes J.K."/>
            <person name="Zhao Y."/>
            <person name="Pandoh P."/>
            <person name="Moore R."/>
            <person name="Sperling F.A."/>
            <person name="Huber D.P."/>
            <person name="Birol I."/>
            <person name="Jones S.J."/>
            <person name="Bohlmann J."/>
        </authorList>
    </citation>
    <scope>NUCLEOTIDE SEQUENCE</scope>
</reference>
<dbReference type="GeneID" id="109535056"/>
<evidence type="ECO:0000256" key="1">
    <source>
        <dbReference type="SAM" id="Phobius"/>
    </source>
</evidence>
<reference evidence="2" key="2">
    <citation type="submission" date="2024-08" db="UniProtKB">
        <authorList>
            <consortium name="EnsemblMetazoa"/>
        </authorList>
    </citation>
    <scope>IDENTIFICATION</scope>
</reference>
<dbReference type="AlphaFoldDB" id="A0AAR5P5P4"/>
<accession>A0AAR5P5P4</accession>
<sequence length="193" mass="22450">MVRYSTALSHIFLAATGLYCYKALINFRLPFCKISYGVIALHSFIGIWRWGNPKYGMHFNNVYRLTDKIQDLLVFPCIVTTIWLKYNYSLNLACAHTIISVIPLILYLHDNHKHKPIDAFLAGNVLSLLAVSHYNFNHFGITTSFSYALSYFAIKRDVFTNFPFHIPILDLYNYSMCFFSFFALKTIQEPVYE</sequence>
<keyword evidence="1" id="KW-1133">Transmembrane helix</keyword>
<feature type="transmembrane region" description="Helical" evidence="1">
    <location>
        <begin position="164"/>
        <end position="184"/>
    </location>
</feature>
<dbReference type="RefSeq" id="XP_019756430.1">
    <property type="nucleotide sequence ID" value="XM_019900871.2"/>
</dbReference>
<keyword evidence="3" id="KW-1185">Reference proteome</keyword>